<dbReference type="PROSITE" id="PS50937">
    <property type="entry name" value="HTH_MERR_2"/>
    <property type="match status" value="1"/>
</dbReference>
<reference evidence="3" key="1">
    <citation type="submission" date="2021-02" db="EMBL/GenBank/DDBJ databases">
        <title>Natrosporangium hydrolyticum gen. nov., sp. nov, a haloalkaliphilic actinobacterium from a soda solonchak soil.</title>
        <authorList>
            <person name="Sorokin D.Y."/>
            <person name="Khijniak T.V."/>
            <person name="Zakharycheva A.P."/>
            <person name="Boueva O.V."/>
            <person name="Ariskina E.V."/>
            <person name="Hahnke R.L."/>
            <person name="Bunk B."/>
            <person name="Sproer C."/>
            <person name="Schumann P."/>
            <person name="Evtushenko L.I."/>
            <person name="Kublanov I.V."/>
        </authorList>
    </citation>
    <scope>NUCLEOTIDE SEQUENCE</scope>
    <source>
        <strain evidence="3">DSM 106523</strain>
    </source>
</reference>
<dbReference type="SUPFAM" id="SSF46955">
    <property type="entry name" value="Putative DNA-binding domain"/>
    <property type="match status" value="1"/>
</dbReference>
<dbReference type="InterPro" id="IPR047057">
    <property type="entry name" value="MerR_fam"/>
</dbReference>
<evidence type="ECO:0000256" key="1">
    <source>
        <dbReference type="ARBA" id="ARBA00023125"/>
    </source>
</evidence>
<keyword evidence="4" id="KW-1185">Reference proteome</keyword>
<dbReference type="KEGG" id="nhy:JQS43_09505"/>
<proteinExistence type="predicted"/>
<accession>A0A895YR20</accession>
<sequence>MAAEQVWLSVGEAAARVGLTTHTLRWYEQEGLVAQIGRDSAGRRRYSETDLGWLELLIKLRRTGMPVREMRRYAQLAREGEHTLPERLQLFEEHQERVRARMSELQRDLDTITYKVDIYRKIVADQEP</sequence>
<evidence type="ECO:0000259" key="2">
    <source>
        <dbReference type="PROSITE" id="PS50937"/>
    </source>
</evidence>
<dbReference type="PANTHER" id="PTHR30204">
    <property type="entry name" value="REDOX-CYCLING DRUG-SENSING TRANSCRIPTIONAL ACTIVATOR SOXR"/>
    <property type="match status" value="1"/>
</dbReference>
<evidence type="ECO:0000313" key="3">
    <source>
        <dbReference type="EMBL" id="QSB17216.1"/>
    </source>
</evidence>
<dbReference type="PRINTS" id="PR00040">
    <property type="entry name" value="HTHMERR"/>
</dbReference>
<dbReference type="SMART" id="SM00422">
    <property type="entry name" value="HTH_MERR"/>
    <property type="match status" value="1"/>
</dbReference>
<dbReference type="EMBL" id="CP070499">
    <property type="protein sequence ID" value="QSB17216.1"/>
    <property type="molecule type" value="Genomic_DNA"/>
</dbReference>
<gene>
    <name evidence="3" type="ORF">JQS43_09505</name>
</gene>
<evidence type="ECO:0000313" key="4">
    <source>
        <dbReference type="Proteomes" id="UP000662857"/>
    </source>
</evidence>
<dbReference type="AlphaFoldDB" id="A0A895YR20"/>
<protein>
    <submittedName>
        <fullName evidence="3">MerR family transcriptional regulator</fullName>
    </submittedName>
</protein>
<organism evidence="3 4">
    <name type="scientific">Natronosporangium hydrolyticum</name>
    <dbReference type="NCBI Taxonomy" id="2811111"/>
    <lineage>
        <taxon>Bacteria</taxon>
        <taxon>Bacillati</taxon>
        <taxon>Actinomycetota</taxon>
        <taxon>Actinomycetes</taxon>
        <taxon>Micromonosporales</taxon>
        <taxon>Micromonosporaceae</taxon>
        <taxon>Natronosporangium</taxon>
    </lineage>
</organism>
<dbReference type="Gene3D" id="1.10.1660.10">
    <property type="match status" value="1"/>
</dbReference>
<feature type="domain" description="HTH merR-type" evidence="2">
    <location>
        <begin position="7"/>
        <end position="76"/>
    </location>
</feature>
<keyword evidence="1" id="KW-0238">DNA-binding</keyword>
<dbReference type="Pfam" id="PF13411">
    <property type="entry name" value="MerR_1"/>
    <property type="match status" value="1"/>
</dbReference>
<dbReference type="InterPro" id="IPR009061">
    <property type="entry name" value="DNA-bd_dom_put_sf"/>
</dbReference>
<name>A0A895YR20_9ACTN</name>
<dbReference type="Proteomes" id="UP000662857">
    <property type="component" value="Chromosome"/>
</dbReference>
<dbReference type="PANTHER" id="PTHR30204:SF98">
    <property type="entry name" value="HTH-TYPE TRANSCRIPTIONAL REGULATOR ADHR"/>
    <property type="match status" value="1"/>
</dbReference>
<dbReference type="PROSITE" id="PS00552">
    <property type="entry name" value="HTH_MERR_1"/>
    <property type="match status" value="1"/>
</dbReference>
<dbReference type="GO" id="GO:0003677">
    <property type="term" value="F:DNA binding"/>
    <property type="evidence" value="ECO:0007669"/>
    <property type="project" value="UniProtKB-KW"/>
</dbReference>
<dbReference type="InterPro" id="IPR000551">
    <property type="entry name" value="MerR-type_HTH_dom"/>
</dbReference>
<dbReference type="CDD" id="cd01109">
    <property type="entry name" value="HTH_YyaN"/>
    <property type="match status" value="1"/>
</dbReference>
<dbReference type="GO" id="GO:0003700">
    <property type="term" value="F:DNA-binding transcription factor activity"/>
    <property type="evidence" value="ECO:0007669"/>
    <property type="project" value="InterPro"/>
</dbReference>